<proteinExistence type="predicted"/>
<organism evidence="1 2">
    <name type="scientific">Novipirellula caenicola</name>
    <dbReference type="NCBI Taxonomy" id="1536901"/>
    <lineage>
        <taxon>Bacteria</taxon>
        <taxon>Pseudomonadati</taxon>
        <taxon>Planctomycetota</taxon>
        <taxon>Planctomycetia</taxon>
        <taxon>Pirellulales</taxon>
        <taxon>Pirellulaceae</taxon>
        <taxon>Novipirellula</taxon>
    </lineage>
</organism>
<comment type="caution">
    <text evidence="1">The sequence shown here is derived from an EMBL/GenBank/DDBJ whole genome shotgun (WGS) entry which is preliminary data.</text>
</comment>
<protein>
    <submittedName>
        <fullName evidence="1">Uncharacterized protein</fullName>
    </submittedName>
</protein>
<sequence>MPSGILGLVTAVRRVATGRTISIGWYQNRSSGAQVFEIFLSHQSFCPLTRCERACTTATGCTENLRFDSVRADDGSTERLVRQKNVTATAILDGIRLPALSPFLISHLLTSCCIDRALQRGRNTCRRFATLCAGVRPLPRTRVRGYCISSRCDWQHWLDQLAARWIVQCSGL</sequence>
<evidence type="ECO:0000313" key="1">
    <source>
        <dbReference type="EMBL" id="GAA5505617.1"/>
    </source>
</evidence>
<dbReference type="Proteomes" id="UP001416858">
    <property type="component" value="Unassembled WGS sequence"/>
</dbReference>
<gene>
    <name evidence="1" type="ORF">Rcae01_01062</name>
</gene>
<keyword evidence="2" id="KW-1185">Reference proteome</keyword>
<dbReference type="EMBL" id="BAABRO010000002">
    <property type="protein sequence ID" value="GAA5505617.1"/>
    <property type="molecule type" value="Genomic_DNA"/>
</dbReference>
<evidence type="ECO:0000313" key="2">
    <source>
        <dbReference type="Proteomes" id="UP001416858"/>
    </source>
</evidence>
<accession>A0ABP9VK93</accession>
<name>A0ABP9VK93_9BACT</name>
<reference evidence="1 2" key="1">
    <citation type="submission" date="2024-02" db="EMBL/GenBank/DDBJ databases">
        <title>Rhodopirellula caenicola NBRC 110016.</title>
        <authorList>
            <person name="Ichikawa N."/>
            <person name="Katano-Makiyama Y."/>
            <person name="Hidaka K."/>
        </authorList>
    </citation>
    <scope>NUCLEOTIDE SEQUENCE [LARGE SCALE GENOMIC DNA]</scope>
    <source>
        <strain evidence="1 2">NBRC 110016</strain>
    </source>
</reference>